<dbReference type="Gene3D" id="3.90.215.10">
    <property type="entry name" value="Gamma Fibrinogen, chain A, domain 1"/>
    <property type="match status" value="2"/>
</dbReference>
<dbReference type="NCBIfam" id="NF040941">
    <property type="entry name" value="GGGWT_bact"/>
    <property type="match status" value="1"/>
</dbReference>
<dbReference type="SUPFAM" id="SSF56496">
    <property type="entry name" value="Fibrinogen C-terminal domain-like"/>
    <property type="match status" value="1"/>
</dbReference>
<accession>K1QP83</accession>
<proteinExistence type="predicted"/>
<dbReference type="SMART" id="SM00186">
    <property type="entry name" value="FBG"/>
    <property type="match status" value="1"/>
</dbReference>
<dbReference type="InterPro" id="IPR036056">
    <property type="entry name" value="Fibrinogen-like_C"/>
</dbReference>
<evidence type="ECO:0000313" key="1">
    <source>
        <dbReference type="EMBL" id="EKC23341.1"/>
    </source>
</evidence>
<sequence>MGSFGILFFIFGLVYNFVIVIAVEPHSKIKGNVESLLELTPWNWKHLNTSLKVDSPVTVDVSLTTHYRLTGKHLNKFLKTVCDGVYTIYPDMKTRKLVYCDMTTDGGGWTTYKEGFGKADGEYWLGNEDIHLLTTLTKNELRVDLQKFSGEKAYAKYSKFSVGSESEKYKIVVGGYSGNAGDSLGGHNGLKFSTKDQDNDTWGKSCAVTHQGAWWFGICLSSNLNGMYQKSGIKTWKGIVWYHLEKKEVSLKNARMMIRSNI</sequence>
<dbReference type="PROSITE" id="PS00514">
    <property type="entry name" value="FIBRINOGEN_C_1"/>
    <property type="match status" value="1"/>
</dbReference>
<dbReference type="FunCoup" id="K1QP83">
    <property type="interactions" value="46"/>
</dbReference>
<dbReference type="InParanoid" id="K1QP83"/>
<dbReference type="GO" id="GO:0005615">
    <property type="term" value="C:extracellular space"/>
    <property type="evidence" value="ECO:0007669"/>
    <property type="project" value="TreeGrafter"/>
</dbReference>
<dbReference type="InterPro" id="IPR050373">
    <property type="entry name" value="Fibrinogen_C-term_domain"/>
</dbReference>
<dbReference type="InterPro" id="IPR002181">
    <property type="entry name" value="Fibrinogen_a/b/g_C_dom"/>
</dbReference>
<dbReference type="EMBL" id="JH816630">
    <property type="protein sequence ID" value="EKC23341.1"/>
    <property type="molecule type" value="Genomic_DNA"/>
</dbReference>
<dbReference type="CDD" id="cd00087">
    <property type="entry name" value="FReD"/>
    <property type="match status" value="1"/>
</dbReference>
<dbReference type="Gene3D" id="4.10.530.10">
    <property type="entry name" value="Gamma-fibrinogen Carboxyl Terminal Fragment, domain 2"/>
    <property type="match status" value="1"/>
</dbReference>
<reference evidence="1" key="1">
    <citation type="journal article" date="2012" name="Nature">
        <title>The oyster genome reveals stress adaptation and complexity of shell formation.</title>
        <authorList>
            <person name="Zhang G."/>
            <person name="Fang X."/>
            <person name="Guo X."/>
            <person name="Li L."/>
            <person name="Luo R."/>
            <person name="Xu F."/>
            <person name="Yang P."/>
            <person name="Zhang L."/>
            <person name="Wang X."/>
            <person name="Qi H."/>
            <person name="Xiong Z."/>
            <person name="Que H."/>
            <person name="Xie Y."/>
            <person name="Holland P.W."/>
            <person name="Paps J."/>
            <person name="Zhu Y."/>
            <person name="Wu F."/>
            <person name="Chen Y."/>
            <person name="Wang J."/>
            <person name="Peng C."/>
            <person name="Meng J."/>
            <person name="Yang L."/>
            <person name="Liu J."/>
            <person name="Wen B."/>
            <person name="Zhang N."/>
            <person name="Huang Z."/>
            <person name="Zhu Q."/>
            <person name="Feng Y."/>
            <person name="Mount A."/>
            <person name="Hedgecock D."/>
            <person name="Xu Z."/>
            <person name="Liu Y."/>
            <person name="Domazet-Loso T."/>
            <person name="Du Y."/>
            <person name="Sun X."/>
            <person name="Zhang S."/>
            <person name="Liu B."/>
            <person name="Cheng P."/>
            <person name="Jiang X."/>
            <person name="Li J."/>
            <person name="Fan D."/>
            <person name="Wang W."/>
            <person name="Fu W."/>
            <person name="Wang T."/>
            <person name="Wang B."/>
            <person name="Zhang J."/>
            <person name="Peng Z."/>
            <person name="Li Y."/>
            <person name="Li N."/>
            <person name="Wang J."/>
            <person name="Chen M."/>
            <person name="He Y."/>
            <person name="Tan F."/>
            <person name="Song X."/>
            <person name="Zheng Q."/>
            <person name="Huang R."/>
            <person name="Yang H."/>
            <person name="Du X."/>
            <person name="Chen L."/>
            <person name="Yang M."/>
            <person name="Gaffney P.M."/>
            <person name="Wang S."/>
            <person name="Luo L."/>
            <person name="She Z."/>
            <person name="Ming Y."/>
            <person name="Huang W."/>
            <person name="Zhang S."/>
            <person name="Huang B."/>
            <person name="Zhang Y."/>
            <person name="Qu T."/>
            <person name="Ni P."/>
            <person name="Miao G."/>
            <person name="Wang J."/>
            <person name="Wang Q."/>
            <person name="Steinberg C.E."/>
            <person name="Wang H."/>
            <person name="Li N."/>
            <person name="Qian L."/>
            <person name="Zhang G."/>
            <person name="Li Y."/>
            <person name="Yang H."/>
            <person name="Liu X."/>
            <person name="Wang J."/>
            <person name="Yin Y."/>
            <person name="Wang J."/>
        </authorList>
    </citation>
    <scope>NUCLEOTIDE SEQUENCE [LARGE SCALE GENOMIC DNA]</scope>
    <source>
        <strain evidence="1">05x7-T-G4-1.051#20</strain>
    </source>
</reference>
<organism evidence="1">
    <name type="scientific">Magallana gigas</name>
    <name type="common">Pacific oyster</name>
    <name type="synonym">Crassostrea gigas</name>
    <dbReference type="NCBI Taxonomy" id="29159"/>
    <lineage>
        <taxon>Eukaryota</taxon>
        <taxon>Metazoa</taxon>
        <taxon>Spiralia</taxon>
        <taxon>Lophotrochozoa</taxon>
        <taxon>Mollusca</taxon>
        <taxon>Bivalvia</taxon>
        <taxon>Autobranchia</taxon>
        <taxon>Pteriomorphia</taxon>
        <taxon>Ostreida</taxon>
        <taxon>Ostreoidea</taxon>
        <taxon>Ostreidae</taxon>
        <taxon>Magallana</taxon>
    </lineage>
</organism>
<dbReference type="HOGENOM" id="CLU_038628_6_0_1"/>
<gene>
    <name evidence="1" type="ORF">CGI_10011310</name>
</gene>
<dbReference type="InterPro" id="IPR014716">
    <property type="entry name" value="Fibrinogen_a/b/g_C_1"/>
</dbReference>
<name>K1QP83_MAGGI</name>
<protein>
    <submittedName>
        <fullName evidence="1">Tenascin-R</fullName>
    </submittedName>
</protein>
<dbReference type="AlphaFoldDB" id="K1QP83"/>
<dbReference type="InterPro" id="IPR020837">
    <property type="entry name" value="Fibrinogen_CS"/>
</dbReference>
<dbReference type="PANTHER" id="PTHR19143">
    <property type="entry name" value="FIBRINOGEN/TENASCIN/ANGIOPOEITIN"/>
    <property type="match status" value="1"/>
</dbReference>
<dbReference type="Pfam" id="PF00147">
    <property type="entry name" value="Fibrinogen_C"/>
    <property type="match status" value="1"/>
</dbReference>
<dbReference type="PROSITE" id="PS51406">
    <property type="entry name" value="FIBRINOGEN_C_2"/>
    <property type="match status" value="1"/>
</dbReference>